<accession>A0A1B2DJ10</accession>
<sequence length="66" mass="7376">MTYVSGFDLVQARAECRANLTKIKSLVRNVTINFSAAKRVEPFPYISPPIVMCGKSAWTGRRDKAN</sequence>
<gene>
    <name evidence="1" type="ORF">BBD42_15315</name>
</gene>
<dbReference type="EMBL" id="CP016808">
    <property type="protein sequence ID" value="ANY67681.1"/>
    <property type="molecule type" value="Genomic_DNA"/>
</dbReference>
<evidence type="ECO:0000313" key="1">
    <source>
        <dbReference type="EMBL" id="ANY67681.1"/>
    </source>
</evidence>
<dbReference type="AlphaFoldDB" id="A0A1B2DJ10"/>
<organism evidence="1">
    <name type="scientific">Paenibacillus sp. BIHB 4019</name>
    <dbReference type="NCBI Taxonomy" id="1870819"/>
    <lineage>
        <taxon>Bacteria</taxon>
        <taxon>Bacillati</taxon>
        <taxon>Bacillota</taxon>
        <taxon>Bacilli</taxon>
        <taxon>Bacillales</taxon>
        <taxon>Paenibacillaceae</taxon>
        <taxon>Paenibacillus</taxon>
    </lineage>
</organism>
<protein>
    <submittedName>
        <fullName evidence="1">Uncharacterized protein</fullName>
    </submittedName>
</protein>
<proteinExistence type="predicted"/>
<name>A0A1B2DJ10_9BACL</name>
<reference evidence="1" key="1">
    <citation type="submission" date="2016-08" db="EMBL/GenBank/DDBJ databases">
        <title>Complete Genome Seqeunce of Paenibacillus sp. BIHB 4019 from tea rhizoplane.</title>
        <authorList>
            <person name="Thakur R."/>
            <person name="Swarnkar M.K."/>
            <person name="Gulati A."/>
        </authorList>
    </citation>
    <scope>NUCLEOTIDE SEQUENCE [LARGE SCALE GENOMIC DNA]</scope>
    <source>
        <strain evidence="1">BIHB4019</strain>
    </source>
</reference>